<name>A0A0G0VID2_9BACT</name>
<evidence type="ECO:0000313" key="6">
    <source>
        <dbReference type="Proteomes" id="UP000034108"/>
    </source>
</evidence>
<dbReference type="GO" id="GO:0006402">
    <property type="term" value="P:mRNA catabolic process"/>
    <property type="evidence" value="ECO:0007669"/>
    <property type="project" value="InterPro"/>
</dbReference>
<dbReference type="GO" id="GO:0045947">
    <property type="term" value="P:negative regulation of translational initiation"/>
    <property type="evidence" value="ECO:0007669"/>
    <property type="project" value="UniProtKB-UniRule"/>
</dbReference>
<keyword evidence="2 4" id="KW-0810">Translation regulation</keyword>
<dbReference type="HAMAP" id="MF_00167">
    <property type="entry name" value="CsrA"/>
    <property type="match status" value="1"/>
</dbReference>
<dbReference type="AlphaFoldDB" id="A0A0G0VID2"/>
<evidence type="ECO:0000256" key="2">
    <source>
        <dbReference type="ARBA" id="ARBA00022845"/>
    </source>
</evidence>
<sequence length="66" mass="7236">MLMLTRKPGETILIGVDIKITICEVRGKGVKLGIDAPPRLRVLRGELDIYDAIIIANKPETGQQPP</sequence>
<dbReference type="Pfam" id="PF02599">
    <property type="entry name" value="CsrA"/>
    <property type="match status" value="1"/>
</dbReference>
<evidence type="ECO:0000256" key="1">
    <source>
        <dbReference type="ARBA" id="ARBA00022490"/>
    </source>
</evidence>
<comment type="function">
    <text evidence="4">A translational regulator that binds mRNA to regulate translation initiation and/or mRNA stability. Usually binds in the 5'-UTR at or near the Shine-Dalgarno sequence preventing ribosome-binding, thus repressing translation. Its main target seems to be the major flagellin gene, while its function is anatagonized by FliW.</text>
</comment>
<keyword evidence="3 4" id="KW-0694">RNA-binding</keyword>
<organism evidence="5 6">
    <name type="scientific">Candidatus Magasanikbacteria bacterium GW2011_GWC2_41_17</name>
    <dbReference type="NCBI Taxonomy" id="1619048"/>
    <lineage>
        <taxon>Bacteria</taxon>
        <taxon>Candidatus Magasanikiibacteriota</taxon>
    </lineage>
</organism>
<dbReference type="Proteomes" id="UP000034108">
    <property type="component" value="Unassembled WGS sequence"/>
</dbReference>
<dbReference type="STRING" id="1619048.UU49_C0007G0007"/>
<dbReference type="SUPFAM" id="SSF117130">
    <property type="entry name" value="CsrA-like"/>
    <property type="match status" value="1"/>
</dbReference>
<keyword evidence="4" id="KW-0678">Repressor</keyword>
<accession>A0A0G0VID2</accession>
<evidence type="ECO:0000256" key="4">
    <source>
        <dbReference type="HAMAP-Rule" id="MF_00167"/>
    </source>
</evidence>
<evidence type="ECO:0000256" key="3">
    <source>
        <dbReference type="ARBA" id="ARBA00022884"/>
    </source>
</evidence>
<dbReference type="PANTHER" id="PTHR34984:SF1">
    <property type="entry name" value="CARBON STORAGE REGULATOR"/>
    <property type="match status" value="1"/>
</dbReference>
<dbReference type="InterPro" id="IPR003751">
    <property type="entry name" value="CsrA"/>
</dbReference>
<comment type="similarity">
    <text evidence="4">Belongs to the CsrA/RsmA family.</text>
</comment>
<dbReference type="Gene3D" id="2.60.40.4380">
    <property type="entry name" value="Translational regulator CsrA"/>
    <property type="match status" value="1"/>
</dbReference>
<dbReference type="EMBL" id="LCAV01000007">
    <property type="protein sequence ID" value="KKR99371.1"/>
    <property type="molecule type" value="Genomic_DNA"/>
</dbReference>
<reference evidence="5 6" key="1">
    <citation type="journal article" date="2015" name="Nature">
        <title>rRNA introns, odd ribosomes, and small enigmatic genomes across a large radiation of phyla.</title>
        <authorList>
            <person name="Brown C.T."/>
            <person name="Hug L.A."/>
            <person name="Thomas B.C."/>
            <person name="Sharon I."/>
            <person name="Castelle C.J."/>
            <person name="Singh A."/>
            <person name="Wilkins M.J."/>
            <person name="Williams K.H."/>
            <person name="Banfield J.F."/>
        </authorList>
    </citation>
    <scope>NUCLEOTIDE SEQUENCE [LARGE SCALE GENOMIC DNA]</scope>
</reference>
<dbReference type="GO" id="GO:1902208">
    <property type="term" value="P:regulation of bacterial-type flagellum assembly"/>
    <property type="evidence" value="ECO:0007669"/>
    <property type="project" value="UniProtKB-UniRule"/>
</dbReference>
<dbReference type="InterPro" id="IPR036107">
    <property type="entry name" value="CsrA_sf"/>
</dbReference>
<comment type="caution">
    <text evidence="5">The sequence shown here is derived from an EMBL/GenBank/DDBJ whole genome shotgun (WGS) entry which is preliminary data.</text>
</comment>
<dbReference type="GO" id="GO:0048027">
    <property type="term" value="F:mRNA 5'-UTR binding"/>
    <property type="evidence" value="ECO:0007669"/>
    <property type="project" value="UniProtKB-UniRule"/>
</dbReference>
<keyword evidence="4" id="KW-1005">Bacterial flagellum biogenesis</keyword>
<dbReference type="PANTHER" id="PTHR34984">
    <property type="entry name" value="CARBON STORAGE REGULATOR"/>
    <property type="match status" value="1"/>
</dbReference>
<protein>
    <recommendedName>
        <fullName evidence="4">Translational regulator CsrA</fullName>
    </recommendedName>
</protein>
<evidence type="ECO:0000313" key="5">
    <source>
        <dbReference type="EMBL" id="KKR99371.1"/>
    </source>
</evidence>
<gene>
    <name evidence="4" type="primary">csrA</name>
    <name evidence="5" type="ORF">UU49_C0007G0007</name>
</gene>
<proteinExistence type="inferred from homology"/>
<comment type="subunit">
    <text evidence="4">Homodimer; the beta-strands of each monomer intercalate to form a hydrophobic core, while the alpha-helices form wings that extend away from the core.</text>
</comment>
<dbReference type="GO" id="GO:0005829">
    <property type="term" value="C:cytosol"/>
    <property type="evidence" value="ECO:0007669"/>
    <property type="project" value="TreeGrafter"/>
</dbReference>
<comment type="subcellular location">
    <subcellularLocation>
        <location evidence="4">Cytoplasm</location>
    </subcellularLocation>
</comment>
<keyword evidence="1 4" id="KW-0963">Cytoplasm</keyword>
<dbReference type="GO" id="GO:0044781">
    <property type="term" value="P:bacterial-type flagellum organization"/>
    <property type="evidence" value="ECO:0007669"/>
    <property type="project" value="UniProtKB-KW"/>
</dbReference>
<dbReference type="GO" id="GO:0006109">
    <property type="term" value="P:regulation of carbohydrate metabolic process"/>
    <property type="evidence" value="ECO:0007669"/>
    <property type="project" value="InterPro"/>
</dbReference>